<dbReference type="AlphaFoldDB" id="A0A5N6EWS0"/>
<reference evidence="2 3" key="1">
    <citation type="submission" date="2019-04" db="EMBL/GenBank/DDBJ databases">
        <title>Fungal friends and foes A comparative genomics study of 23 Aspergillus species from section Flavi.</title>
        <authorList>
            <consortium name="DOE Joint Genome Institute"/>
            <person name="Kjaerbolling I."/>
            <person name="Vesth T.C."/>
            <person name="Frisvad J.C."/>
            <person name="Nybo J.L."/>
            <person name="Theobald S."/>
            <person name="Kildgaard S."/>
            <person name="Petersen T.I."/>
            <person name="Kuo A."/>
            <person name="Sato A."/>
            <person name="Lyhne E.K."/>
            <person name="Kogle M.E."/>
            <person name="Wiebenga A."/>
            <person name="Kun R.S."/>
            <person name="Lubbers R.J."/>
            <person name="Makela M.R."/>
            <person name="Barry K."/>
            <person name="Chovatia M."/>
            <person name="Clum A."/>
            <person name="Daum C."/>
            <person name="Haridas S."/>
            <person name="He G."/>
            <person name="LaButti K."/>
            <person name="Lipzen A."/>
            <person name="Mondo S."/>
            <person name="Pangilinan J."/>
            <person name="Riley R."/>
            <person name="Salamov A."/>
            <person name="Simmons B.A."/>
            <person name="Magnuson J.K."/>
            <person name="Henrissat B."/>
            <person name="Mortensen U.H."/>
            <person name="Larsen T.O."/>
            <person name="De vries R.P."/>
            <person name="Grigoriev I.V."/>
            <person name="Machida M."/>
            <person name="Baker S.E."/>
            <person name="Andersen M.R."/>
        </authorList>
    </citation>
    <scope>NUCLEOTIDE SEQUENCE [LARGE SCALE GENOMIC DNA]</scope>
    <source>
        <strain evidence="2 3">CBS 126849</strain>
    </source>
</reference>
<dbReference type="Proteomes" id="UP000326799">
    <property type="component" value="Unassembled WGS sequence"/>
</dbReference>
<evidence type="ECO:0000313" key="2">
    <source>
        <dbReference type="EMBL" id="KAB8221313.1"/>
    </source>
</evidence>
<evidence type="ECO:0000313" key="3">
    <source>
        <dbReference type="Proteomes" id="UP000326799"/>
    </source>
</evidence>
<gene>
    <name evidence="2" type="ORF">BDV33DRAFT_81043</name>
</gene>
<feature type="signal peptide" evidence="1">
    <location>
        <begin position="1"/>
        <end position="31"/>
    </location>
</feature>
<accession>A0A5N6EWS0</accession>
<sequence length="86" mass="9625">MKAWYHEHAQVSSIMFASFLLFLCPLLTSEAEGVLGGDRDKSDSGDCDPISITTGYRVITNLDKTCLPQPSLRSCGKYVEWRVLVR</sequence>
<feature type="chain" id="PRO_5024838775" evidence="1">
    <location>
        <begin position="32"/>
        <end position="86"/>
    </location>
</feature>
<protein>
    <submittedName>
        <fullName evidence="2">Uncharacterized protein</fullName>
    </submittedName>
</protein>
<keyword evidence="1" id="KW-0732">Signal</keyword>
<keyword evidence="3" id="KW-1185">Reference proteome</keyword>
<evidence type="ECO:0000256" key="1">
    <source>
        <dbReference type="SAM" id="SignalP"/>
    </source>
</evidence>
<dbReference type="EMBL" id="ML733421">
    <property type="protein sequence ID" value="KAB8221313.1"/>
    <property type="molecule type" value="Genomic_DNA"/>
</dbReference>
<name>A0A5N6EWS0_9EURO</name>
<proteinExistence type="predicted"/>
<organism evidence="2 3">
    <name type="scientific">Aspergillus novoparasiticus</name>
    <dbReference type="NCBI Taxonomy" id="986946"/>
    <lineage>
        <taxon>Eukaryota</taxon>
        <taxon>Fungi</taxon>
        <taxon>Dikarya</taxon>
        <taxon>Ascomycota</taxon>
        <taxon>Pezizomycotina</taxon>
        <taxon>Eurotiomycetes</taxon>
        <taxon>Eurotiomycetidae</taxon>
        <taxon>Eurotiales</taxon>
        <taxon>Aspergillaceae</taxon>
        <taxon>Aspergillus</taxon>
        <taxon>Aspergillus subgen. Circumdati</taxon>
    </lineage>
</organism>